<evidence type="ECO:0000313" key="4">
    <source>
        <dbReference type="Proteomes" id="UP001152797"/>
    </source>
</evidence>
<proteinExistence type="predicted"/>
<dbReference type="AlphaFoldDB" id="A0A9P1CE56"/>
<dbReference type="EMBL" id="CAMXCT010001366">
    <property type="protein sequence ID" value="CAI3989398.1"/>
    <property type="molecule type" value="Genomic_DNA"/>
</dbReference>
<reference evidence="2" key="1">
    <citation type="submission" date="2022-10" db="EMBL/GenBank/DDBJ databases">
        <authorList>
            <person name="Chen Y."/>
            <person name="Dougan E. K."/>
            <person name="Chan C."/>
            <person name="Rhodes N."/>
            <person name="Thang M."/>
        </authorList>
    </citation>
    <scope>NUCLEOTIDE SEQUENCE</scope>
</reference>
<dbReference type="Proteomes" id="UP001152797">
    <property type="component" value="Unassembled WGS sequence"/>
</dbReference>
<keyword evidence="4" id="KW-1185">Reference proteome</keyword>
<evidence type="ECO:0000313" key="2">
    <source>
        <dbReference type="EMBL" id="CAI3989398.1"/>
    </source>
</evidence>
<comment type="caution">
    <text evidence="2">The sequence shown here is derived from an EMBL/GenBank/DDBJ whole genome shotgun (WGS) entry which is preliminary data.</text>
</comment>
<organism evidence="2">
    <name type="scientific">Cladocopium goreaui</name>
    <dbReference type="NCBI Taxonomy" id="2562237"/>
    <lineage>
        <taxon>Eukaryota</taxon>
        <taxon>Sar</taxon>
        <taxon>Alveolata</taxon>
        <taxon>Dinophyceae</taxon>
        <taxon>Suessiales</taxon>
        <taxon>Symbiodiniaceae</taxon>
        <taxon>Cladocopium</taxon>
    </lineage>
</organism>
<feature type="compositionally biased region" description="Low complexity" evidence="1">
    <location>
        <begin position="32"/>
        <end position="48"/>
    </location>
</feature>
<dbReference type="EMBL" id="CAMXCT030001366">
    <property type="protein sequence ID" value="CAL4776710.1"/>
    <property type="molecule type" value="Genomic_DNA"/>
</dbReference>
<evidence type="ECO:0000256" key="1">
    <source>
        <dbReference type="SAM" id="MobiDB-lite"/>
    </source>
</evidence>
<evidence type="ECO:0000313" key="3">
    <source>
        <dbReference type="EMBL" id="CAL1142773.1"/>
    </source>
</evidence>
<gene>
    <name evidence="2" type="ORF">C1SCF055_LOCUS16476</name>
</gene>
<accession>A0A9P1CE56</accession>
<sequence>MGCGTSLNACSRFDPACEEARARQEAAKDTRAPSLLQSSSRAASSLAHRNSKGPALNQEMEPQKAWAEVPQVAPAALQPELAQQWPSRNWLRRNRKMRHGRI</sequence>
<reference evidence="3" key="2">
    <citation type="submission" date="2024-04" db="EMBL/GenBank/DDBJ databases">
        <authorList>
            <person name="Chen Y."/>
            <person name="Shah S."/>
            <person name="Dougan E. K."/>
            <person name="Thang M."/>
            <person name="Chan C."/>
        </authorList>
    </citation>
    <scope>NUCLEOTIDE SEQUENCE [LARGE SCALE GENOMIC DNA]</scope>
</reference>
<dbReference type="EMBL" id="CAMXCT020001366">
    <property type="protein sequence ID" value="CAL1142773.1"/>
    <property type="molecule type" value="Genomic_DNA"/>
</dbReference>
<protein>
    <submittedName>
        <fullName evidence="2">Uncharacterized protein</fullName>
    </submittedName>
</protein>
<name>A0A9P1CE56_9DINO</name>
<feature type="region of interest" description="Disordered" evidence="1">
    <location>
        <begin position="24"/>
        <end position="67"/>
    </location>
</feature>